<keyword evidence="6" id="KW-0269">Exonuclease</keyword>
<dbReference type="Proteomes" id="UP001225134">
    <property type="component" value="Unassembled WGS sequence"/>
</dbReference>
<dbReference type="NCBIfam" id="TIGR00358">
    <property type="entry name" value="3_prime_RNase"/>
    <property type="match status" value="1"/>
</dbReference>
<dbReference type="PANTHER" id="PTHR23355">
    <property type="entry name" value="RIBONUCLEASE"/>
    <property type="match status" value="1"/>
</dbReference>
<evidence type="ECO:0000259" key="8">
    <source>
        <dbReference type="SMART" id="SM00955"/>
    </source>
</evidence>
<dbReference type="Pfam" id="PF00773">
    <property type="entry name" value="RNB"/>
    <property type="match status" value="1"/>
</dbReference>
<dbReference type="PROSITE" id="PS01175">
    <property type="entry name" value="RIBONUCLEASE_II"/>
    <property type="match status" value="1"/>
</dbReference>
<dbReference type="InterPro" id="IPR012340">
    <property type="entry name" value="NA-bd_OB-fold"/>
</dbReference>
<organism evidence="9 10">
    <name type="scientific">Sneathia sanguinegens</name>
    <dbReference type="NCBI Taxonomy" id="40543"/>
    <lineage>
        <taxon>Bacteria</taxon>
        <taxon>Fusobacteriati</taxon>
        <taxon>Fusobacteriota</taxon>
        <taxon>Fusobacteriia</taxon>
        <taxon>Fusobacteriales</taxon>
        <taxon>Leptotrichiaceae</taxon>
        <taxon>Sneathia</taxon>
    </lineage>
</organism>
<evidence type="ECO:0000256" key="3">
    <source>
        <dbReference type="ARBA" id="ARBA00022490"/>
    </source>
</evidence>
<dbReference type="InterPro" id="IPR004476">
    <property type="entry name" value="RNase_II/RNase_R"/>
</dbReference>
<accession>A0ABT7HK26</accession>
<dbReference type="SUPFAM" id="SSF50249">
    <property type="entry name" value="Nucleic acid-binding proteins"/>
    <property type="match status" value="3"/>
</dbReference>
<reference evidence="9 10" key="1">
    <citation type="submission" date="2023-06" db="EMBL/GenBank/DDBJ databases">
        <title>Antibody response to the Sneathia vaginalis cytopathogenic toxin A during pregnancy.</title>
        <authorList>
            <person name="Mccoy Z.T."/>
            <person name="Serrano M.G."/>
            <person name="Spaine K."/>
            <person name="Edwards D.J."/>
            <person name="Buck G.A."/>
            <person name="Jefferson K."/>
        </authorList>
    </citation>
    <scope>NUCLEOTIDE SEQUENCE [LARGE SCALE GENOMIC DNA]</scope>
    <source>
        <strain evidence="9 10">CCUG 42621</strain>
    </source>
</reference>
<dbReference type="PANTHER" id="PTHR23355:SF9">
    <property type="entry name" value="DIS3-LIKE EXONUCLEASE 2"/>
    <property type="match status" value="1"/>
</dbReference>
<gene>
    <name evidence="9" type="ORF">QQA45_05040</name>
</gene>
<evidence type="ECO:0000313" key="10">
    <source>
        <dbReference type="Proteomes" id="UP001225134"/>
    </source>
</evidence>
<name>A0ABT7HK26_9FUSO</name>
<keyword evidence="10" id="KW-1185">Reference proteome</keyword>
<dbReference type="RefSeq" id="WP_285153127.1">
    <property type="nucleotide sequence ID" value="NZ_JASSPP010000007.1"/>
</dbReference>
<dbReference type="EC" id="3.1.13.1" evidence="2"/>
<evidence type="ECO:0000256" key="2">
    <source>
        <dbReference type="ARBA" id="ARBA00012163"/>
    </source>
</evidence>
<evidence type="ECO:0000256" key="5">
    <source>
        <dbReference type="ARBA" id="ARBA00022801"/>
    </source>
</evidence>
<keyword evidence="3" id="KW-0963">Cytoplasm</keyword>
<sequence length="589" mass="68798">MKGRLEIVNKEFGFIKEQDKKFFVSGKNMLDASNNDIVEFQIIKGDNVKVTKVLNRENNEFIGRVDKNKNFSFVICENINKDIYIPKKYEKNIKDSDIVKIRILKWATKDRKPEAEILKNYGNIKIAENIVSSKIDELKIPHVFTDEIKKEADNIKVSKIKREDLTQLLHVTIDGEDTKDMDDAVYIEKKDYGYFLVVSIADVSAYVKKYSKLDEEALNRSNSIYLYNRVIPMLPNKLTKDLCSLNPNEKKLALSVKMKLDENATILESEIVKSYINSKYKLSYTKVNEILNSNDKSFEYSEMLFVMQKLSEILSKKSKNRGIIDFDIPEIKLKLNEKNELVDIVLRKREKAEILIENFMIFNELPCIYRVHEEPDLESIEALSKELKDFDYSLKTQDKIAKKLQNIINLTKGTKLGFLIHKKILKSLKKAEYSSINKGHFGLALKNYLHFTSPIRRYSDLYVHRILSEALEKYIPIKRRKKLSKNLEEICKKISENERRAQKLEYLARDIKLAEYMKDMNGIQYKGIVSSEYNERYYILLENYIEVILSNSSRKLQLGSKIIVEISDVDVLKGKIYVKEVRKNGNSKK</sequence>
<feature type="domain" description="RNB" evidence="8">
    <location>
        <begin position="162"/>
        <end position="473"/>
    </location>
</feature>
<dbReference type="InterPro" id="IPR022966">
    <property type="entry name" value="RNase_II/R_CS"/>
</dbReference>
<proteinExistence type="predicted"/>
<comment type="caution">
    <text evidence="9">The sequence shown here is derived from an EMBL/GenBank/DDBJ whole genome shotgun (WGS) entry which is preliminary data.</text>
</comment>
<comment type="catalytic activity">
    <reaction evidence="1">
        <text>Exonucleolytic cleavage in the 3'- to 5'-direction to yield nucleoside 5'-phosphates.</text>
        <dbReference type="EC" id="3.1.13.1"/>
    </reaction>
</comment>
<dbReference type="EMBL" id="JASSPP010000007">
    <property type="protein sequence ID" value="MDK9580880.1"/>
    <property type="molecule type" value="Genomic_DNA"/>
</dbReference>
<dbReference type="InterPro" id="IPR050180">
    <property type="entry name" value="RNR_Ribonuclease"/>
</dbReference>
<dbReference type="SMART" id="SM00955">
    <property type="entry name" value="RNB"/>
    <property type="match status" value="1"/>
</dbReference>
<protein>
    <recommendedName>
        <fullName evidence="2">exoribonuclease II</fullName>
        <ecNumber evidence="2">3.1.13.1</ecNumber>
    </recommendedName>
</protein>
<evidence type="ECO:0000256" key="6">
    <source>
        <dbReference type="ARBA" id="ARBA00022839"/>
    </source>
</evidence>
<evidence type="ECO:0000256" key="1">
    <source>
        <dbReference type="ARBA" id="ARBA00001849"/>
    </source>
</evidence>
<keyword evidence="7" id="KW-0694">RNA-binding</keyword>
<dbReference type="InterPro" id="IPR001900">
    <property type="entry name" value="RNase_II/R"/>
</dbReference>
<dbReference type="InterPro" id="IPR040476">
    <property type="entry name" value="CSD2"/>
</dbReference>
<keyword evidence="5" id="KW-0378">Hydrolase</keyword>
<evidence type="ECO:0000256" key="7">
    <source>
        <dbReference type="ARBA" id="ARBA00022884"/>
    </source>
</evidence>
<evidence type="ECO:0000313" key="9">
    <source>
        <dbReference type="EMBL" id="MDK9580880.1"/>
    </source>
</evidence>
<keyword evidence="4" id="KW-0540">Nuclease</keyword>
<evidence type="ECO:0000256" key="4">
    <source>
        <dbReference type="ARBA" id="ARBA00022722"/>
    </source>
</evidence>
<dbReference type="Pfam" id="PF17876">
    <property type="entry name" value="CSD2"/>
    <property type="match status" value="1"/>
</dbReference>
<dbReference type="Gene3D" id="2.40.50.140">
    <property type="entry name" value="Nucleic acid-binding proteins"/>
    <property type="match status" value="1"/>
</dbReference>